<proteinExistence type="predicted"/>
<reference evidence="2" key="1">
    <citation type="journal article" date="2023" name="Front. Plant Sci.">
        <title>Chromosomal-level genome assembly of Melastoma candidum provides insights into trichome evolution.</title>
        <authorList>
            <person name="Zhong Y."/>
            <person name="Wu W."/>
            <person name="Sun C."/>
            <person name="Zou P."/>
            <person name="Liu Y."/>
            <person name="Dai S."/>
            <person name="Zhou R."/>
        </authorList>
    </citation>
    <scope>NUCLEOTIDE SEQUENCE [LARGE SCALE GENOMIC DNA]</scope>
</reference>
<dbReference type="Proteomes" id="UP001057402">
    <property type="component" value="Chromosome 4"/>
</dbReference>
<evidence type="ECO:0000313" key="2">
    <source>
        <dbReference type="Proteomes" id="UP001057402"/>
    </source>
</evidence>
<protein>
    <submittedName>
        <fullName evidence="1">Uncharacterized protein</fullName>
    </submittedName>
</protein>
<accession>A0ACB9R3R2</accession>
<sequence length="799" mass="88376">MEIDLNHAVTELDTGGYFSDYFPQSNGYGGPRVLTPEKSNSASSTSSSSLLPLAPASSVYAELWHACAGTVSSLPKRGGCVLYFPQGHLEQIAASCPSSAYSSQDLPRFDLRPHILCRVTEVELLANKENDEVYTKVSLLPELEVLAKEIEALDGNEDNHGGSNSRTLTSHMFCKTLTASDTSTHGGFSVPRRAAEDCFPPLDYKQERPSQELVAKDLHGVEWKFRHIYRGQPRRHLLTTGWSVFVGQKNLVSGDAVLFLRGADGELRLGVRRALRPKNVLPISTVGDKNFCPAILSTVARAISDKSAFHVFYCPRETHANFVIPVQKYFKSINTPVFVGTRFKMKINKDDAPERRFSGVVTRISDIDPYRWPSSKWRCLMVQWDENFMNRSQDRVSPWDIDPSVPLSPLSIQSSPRLKRLRTSLQETPPVPFPDTGVGLLDFEESLRSSKVLQGQEKPCLASPTEYVRSVINKKLDLGMRNPPLQILASSGGHKPDITNFCSRVNLPPAYAGYLESSRYPRVLQGQEICQLKSLLGTTRLARCAVNLYQGHKLNNVSSAQVFHNQGMYVPQGDILRFGQGVFPGAYMADTNGKLPSGGLSSMPNSLLGEFMKRNAEKDQKEAEKSSFTLVDNFLADKKGNSDSILGQHKLFGFPLTPGASLVPALSDSGKKGYIKVHKQGNLVGRSIDIWKLNNYEDLLCELERLFDMEGLLRDPDKGWRVLFTDSDNGAMVVGDSPWNDFCDMARKIHIFTQEEVAEMATGLISDDTQSCLDQLPAMCEASKSSSVGQCQSDGSPSV</sequence>
<keyword evidence="2" id="KW-1185">Reference proteome</keyword>
<comment type="caution">
    <text evidence="1">The sequence shown here is derived from an EMBL/GenBank/DDBJ whole genome shotgun (WGS) entry which is preliminary data.</text>
</comment>
<evidence type="ECO:0000313" key="1">
    <source>
        <dbReference type="EMBL" id="KAI4373524.1"/>
    </source>
</evidence>
<name>A0ACB9R3R2_9MYRT</name>
<dbReference type="EMBL" id="CM042883">
    <property type="protein sequence ID" value="KAI4373524.1"/>
    <property type="molecule type" value="Genomic_DNA"/>
</dbReference>
<gene>
    <name evidence="1" type="ORF">MLD38_011643</name>
</gene>
<organism evidence="1 2">
    <name type="scientific">Melastoma candidum</name>
    <dbReference type="NCBI Taxonomy" id="119954"/>
    <lineage>
        <taxon>Eukaryota</taxon>
        <taxon>Viridiplantae</taxon>
        <taxon>Streptophyta</taxon>
        <taxon>Embryophyta</taxon>
        <taxon>Tracheophyta</taxon>
        <taxon>Spermatophyta</taxon>
        <taxon>Magnoliopsida</taxon>
        <taxon>eudicotyledons</taxon>
        <taxon>Gunneridae</taxon>
        <taxon>Pentapetalae</taxon>
        <taxon>rosids</taxon>
        <taxon>malvids</taxon>
        <taxon>Myrtales</taxon>
        <taxon>Melastomataceae</taxon>
        <taxon>Melastomatoideae</taxon>
        <taxon>Melastomateae</taxon>
        <taxon>Melastoma</taxon>
    </lineage>
</organism>